<dbReference type="EMBL" id="JPKZ01002492">
    <property type="protein sequence ID" value="KHN76419.1"/>
    <property type="molecule type" value="Genomic_DNA"/>
</dbReference>
<evidence type="ECO:0000256" key="1">
    <source>
        <dbReference type="SAM" id="MobiDB-lite"/>
    </source>
</evidence>
<feature type="compositionally biased region" description="Basic and acidic residues" evidence="1">
    <location>
        <begin position="108"/>
        <end position="118"/>
    </location>
</feature>
<accession>A0A0B2V4K7</accession>
<evidence type="ECO:0008006" key="5">
    <source>
        <dbReference type="Google" id="ProtNLM"/>
    </source>
</evidence>
<evidence type="ECO:0000313" key="4">
    <source>
        <dbReference type="Proteomes" id="UP000031036"/>
    </source>
</evidence>
<feature type="signal peptide" evidence="2">
    <location>
        <begin position="1"/>
        <end position="17"/>
    </location>
</feature>
<feature type="chain" id="PRO_5002095259" description="Secreted protein" evidence="2">
    <location>
        <begin position="18"/>
        <end position="241"/>
    </location>
</feature>
<dbReference type="AlphaFoldDB" id="A0A0B2V4K7"/>
<keyword evidence="4" id="KW-1185">Reference proteome</keyword>
<evidence type="ECO:0000256" key="2">
    <source>
        <dbReference type="SAM" id="SignalP"/>
    </source>
</evidence>
<dbReference type="Proteomes" id="UP000031036">
    <property type="component" value="Unassembled WGS sequence"/>
</dbReference>
<organism evidence="3 4">
    <name type="scientific">Toxocara canis</name>
    <name type="common">Canine roundworm</name>
    <dbReference type="NCBI Taxonomy" id="6265"/>
    <lineage>
        <taxon>Eukaryota</taxon>
        <taxon>Metazoa</taxon>
        <taxon>Ecdysozoa</taxon>
        <taxon>Nematoda</taxon>
        <taxon>Chromadorea</taxon>
        <taxon>Rhabditida</taxon>
        <taxon>Spirurina</taxon>
        <taxon>Ascaridomorpha</taxon>
        <taxon>Ascaridoidea</taxon>
        <taxon>Toxocaridae</taxon>
        <taxon>Toxocara</taxon>
    </lineage>
</organism>
<reference evidence="3 4" key="1">
    <citation type="submission" date="2014-11" db="EMBL/GenBank/DDBJ databases">
        <title>Genetic blueprint of the zoonotic pathogen Toxocara canis.</title>
        <authorList>
            <person name="Zhu X.-Q."/>
            <person name="Korhonen P.K."/>
            <person name="Cai H."/>
            <person name="Young N.D."/>
            <person name="Nejsum P."/>
            <person name="von Samson-Himmelstjerna G."/>
            <person name="Boag P.R."/>
            <person name="Tan P."/>
            <person name="Li Q."/>
            <person name="Min J."/>
            <person name="Yang Y."/>
            <person name="Wang X."/>
            <person name="Fang X."/>
            <person name="Hall R.S."/>
            <person name="Hofmann A."/>
            <person name="Sternberg P.W."/>
            <person name="Jex A.R."/>
            <person name="Gasser R.B."/>
        </authorList>
    </citation>
    <scope>NUCLEOTIDE SEQUENCE [LARGE SCALE GENOMIC DNA]</scope>
    <source>
        <strain evidence="3">PN_DK_2014</strain>
    </source>
</reference>
<sequence length="241" mass="27597">MRDIVVYLVCVTPICTAISLQFCCSRTCCCSVCTPESCLHPDRAGEYCQCLNTTTVICSFASELFYERPHSFHLEDKPHTAGIEQQQQNVPMQISTASSMPESAEVAANERQREDPEAPRSTSFNSRAHCSNKLCCHRDICIPNLILLALSNNSKMYPCKFRLHLQCPNLLRWRRMNGNGRIRKHLDRHPLTHEHTARISCAVIAIYAFRAPLPTTTIYSLQQRYWRCPYQFSSRCAFSSR</sequence>
<comment type="caution">
    <text evidence="3">The sequence shown here is derived from an EMBL/GenBank/DDBJ whole genome shotgun (WGS) entry which is preliminary data.</text>
</comment>
<proteinExistence type="predicted"/>
<gene>
    <name evidence="3" type="ORF">Tcan_00247</name>
</gene>
<feature type="region of interest" description="Disordered" evidence="1">
    <location>
        <begin position="94"/>
        <end position="126"/>
    </location>
</feature>
<protein>
    <recommendedName>
        <fullName evidence="5">Secreted protein</fullName>
    </recommendedName>
</protein>
<keyword evidence="2" id="KW-0732">Signal</keyword>
<evidence type="ECO:0000313" key="3">
    <source>
        <dbReference type="EMBL" id="KHN76419.1"/>
    </source>
</evidence>
<name>A0A0B2V4K7_TOXCA</name>